<dbReference type="InterPro" id="IPR051722">
    <property type="entry name" value="Endocytosis_PI4K-reg_protein"/>
</dbReference>
<dbReference type="InterPro" id="IPR011990">
    <property type="entry name" value="TPR-like_helical_dom_sf"/>
</dbReference>
<sequence length="858" mass="96355">MAAKGAHSSHLKIESELERCRAEGHWYRMPELVRQMQAIVVPSGGGHRRAIPSTLFTSLDTDDFGKLLLAEALLEQYLKENNAKIKDSIPLLEKNEPKMNEARNYLSGVLNRGRLSPRYLCEAMLILGKLHYVEGSYREAISMYARAGIDDMSMDTKPLYQMRLLAEAFVVKGLSLERLPSSIASRPRLTEREEEVITCFERASWIAQVFLQDLEKVTNNSTSRHLKGSHPIDYELTYFLEAALQSAYVTNLKKGNIVKGMRELREVLRTVETKATQNFKVMAAKHLAGVLLHSLSEDCYWSPLSHPLPEFMSKEENSFIMQALRKPHLYEGDHLYCPKDNIEEALLLLLISESMATRDVVLSRAPEQEQDRAVSLQNAATIYDLLSITLGRRGQYVMLSECLERAMKFACGEFHLWYQVALSMVACGKWAYAVSLLRECVKLRPSDPTVPLMAAKVCIGSLHWLEEAECFATMVINLGEDAGEFLSKGYLALGLTYSLQATDATLKSKQDELHRKALQTLERAQQLAPGDPQVILYVSLQLALVRQISSAMEQLQEALKLCRDDANSLHLLALLFSAQKHYQHALDVINMAISEHPENFNLLFTKVKLEQVLKGPEEALVTCRQMLRLWQTLYNFSQLGGLEKDGSVGEGLTLKKQSGMHLTLPDAHDADSGSRRASSIAASRLEEAMSELTMPSSVLKQGPMQLWTTLEQIWLQAAELFMEQQHLKEAGFCIQEAASLFPTSHSVLYMRGRLAEMKGSLEEAKQLYKEALTVNPDGVRIMHSLGMVLSRLDHKCLAQKVLRDAVERQSTCHEAWQGLGEVLQAQGQSEASVECFLTALELEASSPVLPFSIIPREL</sequence>
<dbReference type="PANTHER" id="PTHR23083">
    <property type="entry name" value="TETRATRICOPEPTIDE REPEAT PROTEIN, TPR"/>
    <property type="match status" value="1"/>
</dbReference>
<evidence type="ECO:0000256" key="5">
    <source>
        <dbReference type="ARBA" id="ARBA00022553"/>
    </source>
</evidence>
<evidence type="ECO:0000313" key="15">
    <source>
        <dbReference type="Proteomes" id="UP000664940"/>
    </source>
</evidence>
<dbReference type="OrthoDB" id="29013at2759"/>
<comment type="subcellular location">
    <subcellularLocation>
        <location evidence="1">Cell membrane</location>
    </subcellularLocation>
    <subcellularLocation>
        <location evidence="2">Cytoplasm</location>
    </subcellularLocation>
</comment>
<dbReference type="CTD" id="57217"/>
<dbReference type="GO" id="GO:0046854">
    <property type="term" value="P:phosphatidylinositol phosphate biosynthetic process"/>
    <property type="evidence" value="ECO:0007669"/>
    <property type="project" value="TreeGrafter"/>
</dbReference>
<dbReference type="GO" id="GO:0005737">
    <property type="term" value="C:cytoplasm"/>
    <property type="evidence" value="ECO:0007669"/>
    <property type="project" value="UniProtKB-SubCell"/>
</dbReference>
<keyword evidence="14" id="KW-1185">Reference proteome</keyword>
<dbReference type="PANTHER" id="PTHR23083:SF475">
    <property type="entry name" value="TETRATRICOPEPTIDE REPEAT PROTEIN 7A"/>
    <property type="match status" value="1"/>
</dbReference>
<evidence type="ECO:0000256" key="4">
    <source>
        <dbReference type="ARBA" id="ARBA00022490"/>
    </source>
</evidence>
<evidence type="ECO:0000256" key="10">
    <source>
        <dbReference type="ARBA" id="ARBA00073841"/>
    </source>
</evidence>
<dbReference type="FunFam" id="1.25.40.10:FF:000105">
    <property type="entry name" value="Tetratricopeptide repeat domain 7A"/>
    <property type="match status" value="1"/>
</dbReference>
<evidence type="ECO:0000313" key="13">
    <source>
        <dbReference type="EMBL" id="KAF6106911.1"/>
    </source>
</evidence>
<feature type="repeat" description="TPR" evidence="11">
    <location>
        <begin position="745"/>
        <end position="778"/>
    </location>
</feature>
<proteinExistence type="predicted"/>
<dbReference type="Proteomes" id="UP000504628">
    <property type="component" value="Chromosome 6"/>
</dbReference>
<dbReference type="PROSITE" id="PS50005">
    <property type="entry name" value="TPR"/>
    <property type="match status" value="3"/>
</dbReference>
<comment type="function">
    <text evidence="9">Component of a complex required to localize phosphatidylinositol 4-kinase (PI4K) to the plasma membrane. The complex acts as a regulator of phosphatidylinositol 4-phosphate (PtdIns(4)P) synthesis. In the complex, plays a central role in bridging PI4KA to EFR3B and HYCC1, via direct interactions.</text>
</comment>
<keyword evidence="6" id="KW-0677">Repeat</keyword>
<dbReference type="Gene3D" id="1.25.40.10">
    <property type="entry name" value="Tetratricopeptide repeat domain"/>
    <property type="match status" value="2"/>
</dbReference>
<dbReference type="Pfam" id="PF19440">
    <property type="entry name" value="TTC7_N"/>
    <property type="match status" value="1"/>
</dbReference>
<dbReference type="EMBL" id="JABVXQ010000006">
    <property type="protein sequence ID" value="KAF6106911.1"/>
    <property type="molecule type" value="Genomic_DNA"/>
</dbReference>
<accession>A0A6J2LZ79</accession>
<keyword evidence="7 11" id="KW-0802">TPR repeat</keyword>
<keyword evidence="5" id="KW-0597">Phosphoprotein</keyword>
<evidence type="ECO:0000256" key="8">
    <source>
        <dbReference type="ARBA" id="ARBA00023136"/>
    </source>
</evidence>
<organism evidence="14 16">
    <name type="scientific">Phyllostomus discolor</name>
    <name type="common">pale spear-nosed bat</name>
    <dbReference type="NCBI Taxonomy" id="89673"/>
    <lineage>
        <taxon>Eukaryota</taxon>
        <taxon>Metazoa</taxon>
        <taxon>Chordata</taxon>
        <taxon>Craniata</taxon>
        <taxon>Vertebrata</taxon>
        <taxon>Euteleostomi</taxon>
        <taxon>Mammalia</taxon>
        <taxon>Eutheria</taxon>
        <taxon>Laurasiatheria</taxon>
        <taxon>Chiroptera</taxon>
        <taxon>Yangochiroptera</taxon>
        <taxon>Phyllostomidae</taxon>
        <taxon>Phyllostominae</taxon>
        <taxon>Phyllostomus</taxon>
    </lineage>
</organism>
<dbReference type="Pfam" id="PF13181">
    <property type="entry name" value="TPR_8"/>
    <property type="match status" value="2"/>
</dbReference>
<evidence type="ECO:0000256" key="6">
    <source>
        <dbReference type="ARBA" id="ARBA00022737"/>
    </source>
</evidence>
<keyword evidence="3" id="KW-1003">Cell membrane</keyword>
<dbReference type="GeneID" id="114499371"/>
<dbReference type="GO" id="GO:0072659">
    <property type="term" value="P:protein localization to plasma membrane"/>
    <property type="evidence" value="ECO:0007669"/>
    <property type="project" value="TreeGrafter"/>
</dbReference>
<evidence type="ECO:0000256" key="3">
    <source>
        <dbReference type="ARBA" id="ARBA00022475"/>
    </source>
</evidence>
<reference evidence="13 15" key="1">
    <citation type="journal article" date="2020" name="Nature">
        <title>Six reference-quality genomes reveal evolution of bat adaptations.</title>
        <authorList>
            <person name="Jebb D."/>
            <person name="Huang Z."/>
            <person name="Pippel M."/>
            <person name="Hughes G.M."/>
            <person name="Lavrichenko K."/>
            <person name="Devanna P."/>
            <person name="Winkler S."/>
            <person name="Jermiin L.S."/>
            <person name="Skirmuntt E.C."/>
            <person name="Katzourakis A."/>
            <person name="Burkitt-Gray L."/>
            <person name="Ray D.A."/>
            <person name="Sullivan K.A.M."/>
            <person name="Roscito J.G."/>
            <person name="Kirilenko B.M."/>
            <person name="Davalos L.M."/>
            <person name="Corthals A.P."/>
            <person name="Power M.L."/>
            <person name="Jones G."/>
            <person name="Ransome R.D."/>
            <person name="Dechmann D.K.N."/>
            <person name="Locatelli A.G."/>
            <person name="Puechmaille S.J."/>
            <person name="Fedrigo O."/>
            <person name="Jarvis E.D."/>
            <person name="Hiller M."/>
            <person name="Vernes S.C."/>
            <person name="Myers E.W."/>
            <person name="Teeling E.C."/>
        </authorList>
    </citation>
    <scope>NUCLEOTIDE SEQUENCE [LARGE SCALE GENOMIC DNA]</scope>
    <source>
        <strain evidence="13">Bat1K_MPI-CBG_1</strain>
    </source>
</reference>
<keyword evidence="4" id="KW-0963">Cytoplasm</keyword>
<evidence type="ECO:0000259" key="12">
    <source>
        <dbReference type="Pfam" id="PF19440"/>
    </source>
</evidence>
<evidence type="ECO:0000313" key="14">
    <source>
        <dbReference type="Proteomes" id="UP000504628"/>
    </source>
</evidence>
<evidence type="ECO:0000256" key="9">
    <source>
        <dbReference type="ARBA" id="ARBA00054379"/>
    </source>
</evidence>
<evidence type="ECO:0000256" key="2">
    <source>
        <dbReference type="ARBA" id="ARBA00004496"/>
    </source>
</evidence>
<dbReference type="InterPro" id="IPR019734">
    <property type="entry name" value="TPR_rpt"/>
</dbReference>
<evidence type="ECO:0000313" key="16">
    <source>
        <dbReference type="RefSeq" id="XP_028371305.1"/>
    </source>
</evidence>
<feature type="repeat" description="TPR" evidence="11">
    <location>
        <begin position="813"/>
        <end position="846"/>
    </location>
</feature>
<feature type="domain" description="Tetratricopeptide repeat protein 7 N-terminal" evidence="12">
    <location>
        <begin position="6"/>
        <end position="403"/>
    </location>
</feature>
<dbReference type="SMART" id="SM00028">
    <property type="entry name" value="TPR"/>
    <property type="match status" value="6"/>
</dbReference>
<keyword evidence="8" id="KW-0472">Membrane</keyword>
<dbReference type="AlphaFoldDB" id="A0A6J2LZ79"/>
<dbReference type="InterPro" id="IPR045819">
    <property type="entry name" value="TTC7_N"/>
</dbReference>
<dbReference type="KEGG" id="pdic:114499371"/>
<dbReference type="RefSeq" id="XP_028371305.1">
    <property type="nucleotide sequence ID" value="XM_028515504.2"/>
</dbReference>
<feature type="repeat" description="TPR" evidence="11">
    <location>
        <begin position="566"/>
        <end position="599"/>
    </location>
</feature>
<gene>
    <name evidence="16" type="primary">TTC7A</name>
    <name evidence="13" type="ORF">HJG60_019721</name>
</gene>
<protein>
    <recommendedName>
        <fullName evidence="10">Tetratricopeptide repeat protein 7A</fullName>
    </recommendedName>
</protein>
<dbReference type="Proteomes" id="UP000664940">
    <property type="component" value="Unassembled WGS sequence"/>
</dbReference>
<dbReference type="GO" id="GO:0005886">
    <property type="term" value="C:plasma membrane"/>
    <property type="evidence" value="ECO:0007669"/>
    <property type="project" value="UniProtKB-SubCell"/>
</dbReference>
<evidence type="ECO:0000256" key="7">
    <source>
        <dbReference type="ARBA" id="ARBA00022803"/>
    </source>
</evidence>
<dbReference type="SUPFAM" id="SSF48452">
    <property type="entry name" value="TPR-like"/>
    <property type="match status" value="2"/>
</dbReference>
<name>A0A6J2LZ79_9CHIR</name>
<evidence type="ECO:0000256" key="1">
    <source>
        <dbReference type="ARBA" id="ARBA00004236"/>
    </source>
</evidence>
<dbReference type="FunFam" id="1.25.40.10:FF:000066">
    <property type="entry name" value="Tetratricopeptide repeat domain 7A"/>
    <property type="match status" value="1"/>
</dbReference>
<evidence type="ECO:0000256" key="11">
    <source>
        <dbReference type="PROSITE-ProRule" id="PRU00339"/>
    </source>
</evidence>
<reference evidence="16" key="2">
    <citation type="submission" date="2025-04" db="UniProtKB">
        <authorList>
            <consortium name="RefSeq"/>
        </authorList>
    </citation>
    <scope>IDENTIFICATION</scope>
    <source>
        <tissue evidence="16">Muscle</tissue>
    </source>
</reference>